<comment type="caution">
    <text evidence="6">The sequence shown here is derived from an EMBL/GenBank/DDBJ whole genome shotgun (WGS) entry which is preliminary data.</text>
</comment>
<evidence type="ECO:0000313" key="6">
    <source>
        <dbReference type="EMBL" id="MDT0337690.1"/>
    </source>
</evidence>
<dbReference type="InterPro" id="IPR003000">
    <property type="entry name" value="Sirtuin"/>
</dbReference>
<feature type="binding site" evidence="4">
    <location>
        <position position="137"/>
    </location>
    <ligand>
        <name>Zn(2+)</name>
        <dbReference type="ChEBI" id="CHEBI:29105"/>
    </ligand>
</feature>
<dbReference type="EC" id="2.3.1.286" evidence="1"/>
<dbReference type="InterPro" id="IPR050134">
    <property type="entry name" value="NAD-dep_sirtuin_deacylases"/>
</dbReference>
<dbReference type="InterPro" id="IPR026590">
    <property type="entry name" value="Ssirtuin_cat_dom"/>
</dbReference>
<keyword evidence="6" id="KW-0012">Acyltransferase</keyword>
<evidence type="ECO:0000259" key="5">
    <source>
        <dbReference type="PROSITE" id="PS50305"/>
    </source>
</evidence>
<reference evidence="6" key="1">
    <citation type="submission" date="2023-02" db="EMBL/GenBank/DDBJ databases">
        <title>Description of Herbaspirillum huttiense subsp. nephrolepsisexaltata and Herbaspirillum huttiense subsp. lycopersicon.</title>
        <authorList>
            <person name="Poudel M."/>
            <person name="Sharma A."/>
            <person name="Goss E."/>
            <person name="Tapia J.H."/>
            <person name="Harmon C.M."/>
            <person name="Jones J.B."/>
        </authorList>
    </citation>
    <scope>NUCLEOTIDE SEQUENCE</scope>
    <source>
        <strain evidence="6">NC40101</strain>
    </source>
</reference>
<dbReference type="SUPFAM" id="SSF52467">
    <property type="entry name" value="DHS-like NAD/FAD-binding domain"/>
    <property type="match status" value="1"/>
</dbReference>
<organism evidence="6">
    <name type="scientific">Herbaspirillum huttiense subsp. nephrolepidis</name>
    <dbReference type="NCBI Taxonomy" id="3075126"/>
    <lineage>
        <taxon>Bacteria</taxon>
        <taxon>Pseudomonadati</taxon>
        <taxon>Pseudomonadota</taxon>
        <taxon>Betaproteobacteria</taxon>
        <taxon>Burkholderiales</taxon>
        <taxon>Oxalobacteraceae</taxon>
        <taxon>Herbaspirillum</taxon>
    </lineage>
</organism>
<dbReference type="PROSITE" id="PS50305">
    <property type="entry name" value="SIRTUIN"/>
    <property type="match status" value="1"/>
</dbReference>
<evidence type="ECO:0000256" key="4">
    <source>
        <dbReference type="PROSITE-ProRule" id="PRU00236"/>
    </source>
</evidence>
<keyword evidence="2 6" id="KW-0808">Transferase</keyword>
<keyword evidence="3" id="KW-0520">NAD</keyword>
<dbReference type="GO" id="GO:0070403">
    <property type="term" value="F:NAD+ binding"/>
    <property type="evidence" value="ECO:0007669"/>
    <property type="project" value="InterPro"/>
</dbReference>
<gene>
    <name evidence="6" type="ORF">RJN63_12670</name>
</gene>
<dbReference type="PANTHER" id="PTHR11085:SF10">
    <property type="entry name" value="NAD-DEPENDENT PROTEIN DEACYLASE SIRTUIN-5, MITOCHONDRIAL-RELATED"/>
    <property type="match status" value="1"/>
</dbReference>
<feature type="domain" description="Deacetylase sirtuin-type" evidence="5">
    <location>
        <begin position="1"/>
        <end position="283"/>
    </location>
</feature>
<accession>A0AAE4GAN9</accession>
<comment type="caution">
    <text evidence="4">Lacks conserved residue(s) required for the propagation of feature annotation.</text>
</comment>
<evidence type="ECO:0000256" key="1">
    <source>
        <dbReference type="ARBA" id="ARBA00012928"/>
    </source>
</evidence>
<proteinExistence type="predicted"/>
<feature type="binding site" evidence="4">
    <location>
        <position position="172"/>
    </location>
    <ligand>
        <name>Zn(2+)</name>
        <dbReference type="ChEBI" id="CHEBI:29105"/>
    </ligand>
</feature>
<protein>
    <recommendedName>
        <fullName evidence="1">protein acetyllysine N-acetyltransferase</fullName>
        <ecNumber evidence="1">2.3.1.286</ecNumber>
    </recommendedName>
</protein>
<dbReference type="GO" id="GO:0046872">
    <property type="term" value="F:metal ion binding"/>
    <property type="evidence" value="ECO:0007669"/>
    <property type="project" value="UniProtKB-KW"/>
</dbReference>
<evidence type="ECO:0000256" key="3">
    <source>
        <dbReference type="ARBA" id="ARBA00023027"/>
    </source>
</evidence>
<dbReference type="Gene3D" id="3.40.50.1220">
    <property type="entry name" value="TPP-binding domain"/>
    <property type="match status" value="1"/>
</dbReference>
<keyword evidence="4" id="KW-0479">Metal-binding</keyword>
<dbReference type="PANTHER" id="PTHR11085">
    <property type="entry name" value="NAD-DEPENDENT PROTEIN DEACYLASE SIRTUIN-5, MITOCHONDRIAL-RELATED"/>
    <property type="match status" value="1"/>
</dbReference>
<dbReference type="EMBL" id="JAVRAA010000005">
    <property type="protein sequence ID" value="MDT0337690.1"/>
    <property type="molecule type" value="Genomic_DNA"/>
</dbReference>
<name>A0AAE4GAN9_9BURK</name>
<dbReference type="AlphaFoldDB" id="A0AAE4GAN9"/>
<dbReference type="InterPro" id="IPR029035">
    <property type="entry name" value="DHS-like_NAD/FAD-binding_dom"/>
</dbReference>
<dbReference type="RefSeq" id="WP_310837600.1">
    <property type="nucleotide sequence ID" value="NZ_JAVLSM010000007.1"/>
</dbReference>
<evidence type="ECO:0000256" key="2">
    <source>
        <dbReference type="ARBA" id="ARBA00022679"/>
    </source>
</evidence>
<feature type="binding site" evidence="4">
    <location>
        <position position="175"/>
    </location>
    <ligand>
        <name>Zn(2+)</name>
        <dbReference type="ChEBI" id="CHEBI:29105"/>
    </ligand>
</feature>
<dbReference type="Pfam" id="PF02146">
    <property type="entry name" value="SIR2"/>
    <property type="match status" value="1"/>
</dbReference>
<feature type="binding site" evidence="4">
    <location>
        <position position="141"/>
    </location>
    <ligand>
        <name>Zn(2+)</name>
        <dbReference type="ChEBI" id="CHEBI:29105"/>
    </ligand>
</feature>
<dbReference type="GO" id="GO:0017136">
    <property type="term" value="F:histone deacetylase activity, NAD-dependent"/>
    <property type="evidence" value="ECO:0007669"/>
    <property type="project" value="TreeGrafter"/>
</dbReference>
<keyword evidence="4" id="KW-0862">Zinc</keyword>
<sequence length="283" mass="31637">MTEQLQAVMEHIQAADAVVVGASNGLSISEGINIFAENEDFARHFGEFRAQHGFRCIIQGCFHPYPSDTQKWAFFSRMHQYFLRDKAPSQVMQDMHDLVKDKNHFVVTSNIDAHFHLAGFDPLRLFEIEGNCRNMQCAGACHDRLYPGDDVLSELAHSVQDGKVPEDLIPKCPECGGPLQVHIEVDRMFLKGSEWQERKSAFTDFLDSASGKKIVFLEMGVGARNQLIKAPLMRVAEREPNASYICFNRGAEVYIPREIAAKAIGVDGDIAQALRQLAAMLPA</sequence>